<feature type="compositionally biased region" description="Low complexity" evidence="1">
    <location>
        <begin position="98"/>
        <end position="112"/>
    </location>
</feature>
<organism evidence="2 3">
    <name type="scientific">Discostella pseudostelligera</name>
    <dbReference type="NCBI Taxonomy" id="259834"/>
    <lineage>
        <taxon>Eukaryota</taxon>
        <taxon>Sar</taxon>
        <taxon>Stramenopiles</taxon>
        <taxon>Ochrophyta</taxon>
        <taxon>Bacillariophyta</taxon>
        <taxon>Coscinodiscophyceae</taxon>
        <taxon>Thalassiosirophycidae</taxon>
        <taxon>Stephanodiscales</taxon>
        <taxon>Stephanodiscaceae</taxon>
        <taxon>Discostella</taxon>
    </lineage>
</organism>
<accession>A0ABD3MHL3</accession>
<dbReference type="CDD" id="cd07307">
    <property type="entry name" value="BAR"/>
    <property type="match status" value="1"/>
</dbReference>
<name>A0ABD3MHL3_9STRA</name>
<feature type="region of interest" description="Disordered" evidence="1">
    <location>
        <begin position="369"/>
        <end position="529"/>
    </location>
</feature>
<feature type="compositionally biased region" description="Polar residues" evidence="1">
    <location>
        <begin position="588"/>
        <end position="601"/>
    </location>
</feature>
<dbReference type="EMBL" id="JALLBG020000138">
    <property type="protein sequence ID" value="KAL3762209.1"/>
    <property type="molecule type" value="Genomic_DNA"/>
</dbReference>
<feature type="compositionally biased region" description="Polar residues" evidence="1">
    <location>
        <begin position="430"/>
        <end position="442"/>
    </location>
</feature>
<dbReference type="Proteomes" id="UP001530293">
    <property type="component" value="Unassembled WGS sequence"/>
</dbReference>
<feature type="compositionally biased region" description="Polar residues" evidence="1">
    <location>
        <begin position="552"/>
        <end position="577"/>
    </location>
</feature>
<feature type="compositionally biased region" description="Polar residues" evidence="1">
    <location>
        <begin position="372"/>
        <end position="403"/>
    </location>
</feature>
<keyword evidence="3" id="KW-1185">Reference proteome</keyword>
<dbReference type="InterPro" id="IPR027267">
    <property type="entry name" value="AH/BAR_dom_sf"/>
</dbReference>
<feature type="compositionally biased region" description="Low complexity" evidence="1">
    <location>
        <begin position="443"/>
        <end position="465"/>
    </location>
</feature>
<feature type="compositionally biased region" description="Pro residues" evidence="1">
    <location>
        <begin position="504"/>
        <end position="524"/>
    </location>
</feature>
<dbReference type="AlphaFoldDB" id="A0ABD3MHL3"/>
<reference evidence="2 3" key="1">
    <citation type="submission" date="2024-10" db="EMBL/GenBank/DDBJ databases">
        <title>Updated reference genomes for cyclostephanoid diatoms.</title>
        <authorList>
            <person name="Roberts W.R."/>
            <person name="Alverson A.J."/>
        </authorList>
    </citation>
    <scope>NUCLEOTIDE SEQUENCE [LARGE SCALE GENOMIC DNA]</scope>
    <source>
        <strain evidence="2 3">AJA232-27</strain>
    </source>
</reference>
<feature type="region of interest" description="Disordered" evidence="1">
    <location>
        <begin position="552"/>
        <end position="619"/>
    </location>
</feature>
<sequence length="619" mass="65847">MKKTRIVTRVKDKTGIAKSKNRSEDLDDLRSKYQQFSKNLKFLITTLTNQHASLVAHSKARLEVAKAINSLTVDTPLFKLAGDIPATAVGTADGGTDSGNDAAAAASAPPTTSELVTTTQQQPTSYAAIHLQLHKKNKMYHDKYNEHILNYAIEWERILSTRIKGHLAQSEKLRLDLDHYGRKVEDLSRTINKTMAKGKNIDDKEVDKLKRNEQKLAQSRIEYDRFVNDLCGFMEEVMERGWKDLHPLLVKMAQFDTTLSNEEATILKNSMTSVTTQLKGMGAQHPNLKPMGRLKELETWSLESLAKANPSTRSDSPLMITQGGGEDATYFAPLVGDNNPNGIRGVHGIHAGLGSGSTDELSVGGGGIFGRQQMSRNPSFASNTGSETSYGQMMPRSRTNTGDGSIGSGGHDWATGGVGGGVGGGGLFGTHNNNRQSNISAAPSSGGLPPLNPSYRGSNSYSSSSHDLRATSSMLSTMQAAAPPPTLQDIFSSNAGPGNSMMAAPPPVGMPPPPPSMPPPPPPLSNSMTMAPLSLYDNYHVPSTQQLQYNSMSSSLPANTSGVITPQSAKSGGSTNPFDDGGAAPNYHGNSYTSNNPTPMHSNVYGGGGGGASTNPFGM</sequence>
<feature type="region of interest" description="Disordered" evidence="1">
    <location>
        <begin position="92"/>
        <end position="112"/>
    </location>
</feature>
<dbReference type="Gene3D" id="1.20.1270.60">
    <property type="entry name" value="Arfaptin homology (AH) domain/BAR domain"/>
    <property type="match status" value="1"/>
</dbReference>
<feature type="compositionally biased region" description="Gly residues" evidence="1">
    <location>
        <begin position="404"/>
        <end position="428"/>
    </location>
</feature>
<feature type="compositionally biased region" description="Polar residues" evidence="1">
    <location>
        <begin position="470"/>
        <end position="479"/>
    </location>
</feature>
<protein>
    <submittedName>
        <fullName evidence="2">Uncharacterized protein</fullName>
    </submittedName>
</protein>
<proteinExistence type="predicted"/>
<evidence type="ECO:0000256" key="1">
    <source>
        <dbReference type="SAM" id="MobiDB-lite"/>
    </source>
</evidence>
<gene>
    <name evidence="2" type="ORF">ACHAWU_004747</name>
</gene>
<dbReference type="SUPFAM" id="SSF103657">
    <property type="entry name" value="BAR/IMD domain-like"/>
    <property type="match status" value="1"/>
</dbReference>
<evidence type="ECO:0000313" key="3">
    <source>
        <dbReference type="Proteomes" id="UP001530293"/>
    </source>
</evidence>
<evidence type="ECO:0000313" key="2">
    <source>
        <dbReference type="EMBL" id="KAL3762209.1"/>
    </source>
</evidence>
<comment type="caution">
    <text evidence="2">The sequence shown here is derived from an EMBL/GenBank/DDBJ whole genome shotgun (WGS) entry which is preliminary data.</text>
</comment>